<comment type="caution">
    <text evidence="8">The sequence shown here is derived from an EMBL/GenBank/DDBJ whole genome shotgun (WGS) entry which is preliminary data.</text>
</comment>
<dbReference type="GO" id="GO:0042274">
    <property type="term" value="P:ribosomal small subunit biogenesis"/>
    <property type="evidence" value="ECO:0007669"/>
    <property type="project" value="TreeGrafter"/>
</dbReference>
<evidence type="ECO:0000313" key="8">
    <source>
        <dbReference type="EMBL" id="KAJ2894926.1"/>
    </source>
</evidence>
<dbReference type="PANTHER" id="PTHR14369">
    <property type="entry name" value="SURFEIT LOCUS PROTEIN 6"/>
    <property type="match status" value="1"/>
</dbReference>
<feature type="compositionally biased region" description="Basic and acidic residues" evidence="4">
    <location>
        <begin position="200"/>
        <end position="220"/>
    </location>
</feature>
<sequence>MSEAAGIYNLFGLQYLLLMLISSGRGLRGTIAATKLGHSTAENSCHIDPHRWAERQCQDFTSTQKIQQTHLQFLIANQARLESDAKSFDGLMSITPAKMYYGEDNSDQWKKKKQSKAEAKAARRGRLDPNSALNRNAKEVMDERAKKRKLEEMCDDDSSAPVDDVLDDDIEKEQPGEGLERHDDEAPSKKQKVSKAKRAKTAEKRIKTREKRAERRKAMEEADTEMPNGTSVSDAAEVTAEEAEEVGPGGKPQEEHKPVSVPDSTTAKKEKTKKEDKTVKKEKKPENSTNANEEESVVELQVKKNGNDDTAEELAKPTPQSSPDSGPVSPTFDRSPQPEAPEADQASAATSVNDGEVIKRKRIQLPTEEGKRVELHERLRAKLAKFKEARGAGPNGKPVRSREDLIEARRVEQAKKKERKREARQKEKEEEDRKREEALKAASVRSSPLGSMSPSIQDSAATNFSFGRVSFADGAQMSRDLSYVLKNDKRKGPSDPKTALAKLENQKAKFAALDEDKRKEVLEKETWLAARKRAEGDKTKDDETLLKKTIKRKEKAKKKSDKEWTERVKGVNHAKKIKQQKREDNLRKRREDKALGKMGKGKGAKKSSKGNKKVKARPGFEGAFSFGKK</sequence>
<dbReference type="PANTHER" id="PTHR14369:SF0">
    <property type="entry name" value="SURFEIT LOCUS PROTEIN 6"/>
    <property type="match status" value="1"/>
</dbReference>
<feature type="compositionally biased region" description="Basic residues" evidence="4">
    <location>
        <begin position="189"/>
        <end position="199"/>
    </location>
</feature>
<evidence type="ECO:0000256" key="5">
    <source>
        <dbReference type="SAM" id="SignalP"/>
    </source>
</evidence>
<keyword evidence="9" id="KW-1185">Reference proteome</keyword>
<dbReference type="EMBL" id="JAKWBI020000446">
    <property type="protein sequence ID" value="KAJ2894926.1"/>
    <property type="molecule type" value="Genomic_DNA"/>
</dbReference>
<dbReference type="InterPro" id="IPR029190">
    <property type="entry name" value="Rrp14/SURF6_C"/>
</dbReference>
<dbReference type="GO" id="GO:0003723">
    <property type="term" value="F:RNA binding"/>
    <property type="evidence" value="ECO:0007669"/>
    <property type="project" value="TreeGrafter"/>
</dbReference>
<dbReference type="GO" id="GO:0005730">
    <property type="term" value="C:nucleolus"/>
    <property type="evidence" value="ECO:0007669"/>
    <property type="project" value="TreeGrafter"/>
</dbReference>
<feature type="region of interest" description="Disordered" evidence="4">
    <location>
        <begin position="551"/>
        <end position="629"/>
    </location>
</feature>
<gene>
    <name evidence="8" type="ORF">MKZ38_007095</name>
</gene>
<keyword evidence="5" id="KW-0732">Signal</keyword>
<feature type="compositionally biased region" description="Basic and acidic residues" evidence="4">
    <location>
        <begin position="400"/>
        <end position="439"/>
    </location>
</feature>
<evidence type="ECO:0000256" key="3">
    <source>
        <dbReference type="ARBA" id="ARBA00023242"/>
    </source>
</evidence>
<proteinExistence type="inferred from homology"/>
<feature type="domain" description="Ribosomal RNA-processing protein 14 N-terminal" evidence="7">
    <location>
        <begin position="80"/>
        <end position="129"/>
    </location>
</feature>
<accession>A0AAD5RIC9</accession>
<dbReference type="Pfam" id="PF04935">
    <property type="entry name" value="SURF6"/>
    <property type="match status" value="1"/>
</dbReference>
<feature type="compositionally biased region" description="Basic and acidic residues" evidence="4">
    <location>
        <begin position="136"/>
        <end position="152"/>
    </location>
</feature>
<feature type="compositionally biased region" description="Polar residues" evidence="4">
    <location>
        <begin position="444"/>
        <end position="458"/>
    </location>
</feature>
<evidence type="ECO:0000256" key="2">
    <source>
        <dbReference type="ARBA" id="ARBA00005904"/>
    </source>
</evidence>
<dbReference type="AlphaFoldDB" id="A0AAD5RIC9"/>
<feature type="compositionally biased region" description="Basic residues" evidence="4">
    <location>
        <begin position="570"/>
        <end position="579"/>
    </location>
</feature>
<dbReference type="Pfam" id="PF15459">
    <property type="entry name" value="RRP14"/>
    <property type="match status" value="1"/>
</dbReference>
<dbReference type="Proteomes" id="UP001201980">
    <property type="component" value="Unassembled WGS sequence"/>
</dbReference>
<evidence type="ECO:0000259" key="7">
    <source>
        <dbReference type="Pfam" id="PF15459"/>
    </source>
</evidence>
<feature type="signal peptide" evidence="5">
    <location>
        <begin position="1"/>
        <end position="26"/>
    </location>
</feature>
<dbReference type="InterPro" id="IPR007019">
    <property type="entry name" value="SURF6"/>
</dbReference>
<feature type="compositionally biased region" description="Basic and acidic residues" evidence="4">
    <location>
        <begin position="580"/>
        <end position="595"/>
    </location>
</feature>
<comment type="subcellular location">
    <subcellularLocation>
        <location evidence="1">Nucleus</location>
    </subcellularLocation>
</comment>
<feature type="compositionally biased region" description="Basic and acidic residues" evidence="4">
    <location>
        <begin position="115"/>
        <end position="127"/>
    </location>
</feature>
<reference evidence="8" key="1">
    <citation type="submission" date="2022-07" db="EMBL/GenBank/DDBJ databases">
        <title>Draft genome sequence of Zalerion maritima ATCC 34329, a (micro)plastics degrading marine fungus.</title>
        <authorList>
            <person name="Paco A."/>
            <person name="Goncalves M.F.M."/>
            <person name="Rocha-Santos T.A.P."/>
            <person name="Alves A."/>
        </authorList>
    </citation>
    <scope>NUCLEOTIDE SEQUENCE</scope>
    <source>
        <strain evidence="8">ATCC 34329</strain>
    </source>
</reference>
<keyword evidence="3" id="KW-0539">Nucleus</keyword>
<feature type="compositionally biased region" description="Basic and acidic residues" evidence="4">
    <location>
        <begin position="368"/>
        <end position="390"/>
    </location>
</feature>
<evidence type="ECO:0000256" key="1">
    <source>
        <dbReference type="ARBA" id="ARBA00004123"/>
    </source>
</evidence>
<feature type="compositionally biased region" description="Basic residues" evidence="4">
    <location>
        <begin position="599"/>
        <end position="616"/>
    </location>
</feature>
<name>A0AAD5RIC9_9PEZI</name>
<protein>
    <submittedName>
        <fullName evidence="8">Surfeit locus protein 6-domain-containing protein</fullName>
    </submittedName>
</protein>
<dbReference type="GO" id="GO:0042273">
    <property type="term" value="P:ribosomal large subunit biogenesis"/>
    <property type="evidence" value="ECO:0007669"/>
    <property type="project" value="TreeGrafter"/>
</dbReference>
<evidence type="ECO:0000313" key="9">
    <source>
        <dbReference type="Proteomes" id="UP001201980"/>
    </source>
</evidence>
<feature type="domain" description="Ribosomal RNA-processing protein 14/surfeit locus protein 6 C-terminal" evidence="6">
    <location>
        <begin position="403"/>
        <end position="598"/>
    </location>
</feature>
<feature type="chain" id="PRO_5042164696" evidence="5">
    <location>
        <begin position="27"/>
        <end position="629"/>
    </location>
</feature>
<comment type="similarity">
    <text evidence="2">Belongs to the SURF6 family.</text>
</comment>
<feature type="compositionally biased region" description="Basic and acidic residues" evidence="4">
    <location>
        <begin position="172"/>
        <end position="188"/>
    </location>
</feature>
<feature type="compositionally biased region" description="Acidic residues" evidence="4">
    <location>
        <begin position="153"/>
        <end position="171"/>
    </location>
</feature>
<dbReference type="InterPro" id="IPR029188">
    <property type="entry name" value="Rrp14_N"/>
</dbReference>
<evidence type="ECO:0000259" key="6">
    <source>
        <dbReference type="Pfam" id="PF04935"/>
    </source>
</evidence>
<dbReference type="GO" id="GO:0003677">
    <property type="term" value="F:DNA binding"/>
    <property type="evidence" value="ECO:0007669"/>
    <property type="project" value="TreeGrafter"/>
</dbReference>
<feature type="compositionally biased region" description="Basic and acidic residues" evidence="4">
    <location>
        <begin position="266"/>
        <end position="286"/>
    </location>
</feature>
<feature type="compositionally biased region" description="Basic and acidic residues" evidence="4">
    <location>
        <begin position="560"/>
        <end position="569"/>
    </location>
</feature>
<evidence type="ECO:0000256" key="4">
    <source>
        <dbReference type="SAM" id="MobiDB-lite"/>
    </source>
</evidence>
<organism evidence="8 9">
    <name type="scientific">Zalerion maritima</name>
    <dbReference type="NCBI Taxonomy" id="339359"/>
    <lineage>
        <taxon>Eukaryota</taxon>
        <taxon>Fungi</taxon>
        <taxon>Dikarya</taxon>
        <taxon>Ascomycota</taxon>
        <taxon>Pezizomycotina</taxon>
        <taxon>Sordariomycetes</taxon>
        <taxon>Lulworthiomycetidae</taxon>
        <taxon>Lulworthiales</taxon>
        <taxon>Lulworthiaceae</taxon>
        <taxon>Zalerion</taxon>
    </lineage>
</organism>
<feature type="region of interest" description="Disordered" evidence="4">
    <location>
        <begin position="105"/>
        <end position="458"/>
    </location>
</feature>